<comment type="caution">
    <text evidence="5">The sequence shown here is derived from an EMBL/GenBank/DDBJ whole genome shotgun (WGS) entry which is preliminary data.</text>
</comment>
<evidence type="ECO:0000259" key="4">
    <source>
        <dbReference type="Pfam" id="PF00127"/>
    </source>
</evidence>
<dbReference type="SUPFAM" id="SSF49503">
    <property type="entry name" value="Cupredoxins"/>
    <property type="match status" value="1"/>
</dbReference>
<dbReference type="Gene3D" id="2.60.40.420">
    <property type="entry name" value="Cupredoxins - blue copper proteins"/>
    <property type="match status" value="1"/>
</dbReference>
<dbReference type="GO" id="GO:0005507">
    <property type="term" value="F:copper ion binding"/>
    <property type="evidence" value="ECO:0007669"/>
    <property type="project" value="InterPro"/>
</dbReference>
<dbReference type="PANTHER" id="PTHR36507:SF1">
    <property type="entry name" value="BLL1555 PROTEIN"/>
    <property type="match status" value="1"/>
</dbReference>
<dbReference type="InterPro" id="IPR035668">
    <property type="entry name" value="Amicyanin"/>
</dbReference>
<keyword evidence="1" id="KW-0479">Metal-binding</keyword>
<keyword evidence="3" id="KW-0472">Membrane</keyword>
<keyword evidence="3" id="KW-1133">Transmembrane helix</keyword>
<reference evidence="5" key="1">
    <citation type="journal article" date="2015" name="Nature">
        <title>Complex archaea that bridge the gap between prokaryotes and eukaryotes.</title>
        <authorList>
            <person name="Spang A."/>
            <person name="Saw J.H."/>
            <person name="Jorgensen S.L."/>
            <person name="Zaremba-Niedzwiedzka K."/>
            <person name="Martijn J."/>
            <person name="Lind A.E."/>
            <person name="van Eijk R."/>
            <person name="Schleper C."/>
            <person name="Guy L."/>
            <person name="Ettema T.J."/>
        </authorList>
    </citation>
    <scope>NUCLEOTIDE SEQUENCE</scope>
</reference>
<dbReference type="AlphaFoldDB" id="A0A0F8ZWN8"/>
<organism evidence="5">
    <name type="scientific">marine sediment metagenome</name>
    <dbReference type="NCBI Taxonomy" id="412755"/>
    <lineage>
        <taxon>unclassified sequences</taxon>
        <taxon>metagenomes</taxon>
        <taxon>ecological metagenomes</taxon>
    </lineage>
</organism>
<evidence type="ECO:0000313" key="5">
    <source>
        <dbReference type="EMBL" id="KKK98293.1"/>
    </source>
</evidence>
<name>A0A0F8ZWN8_9ZZZZ</name>
<protein>
    <recommendedName>
        <fullName evidence="4">Blue (type 1) copper domain-containing protein</fullName>
    </recommendedName>
</protein>
<dbReference type="EMBL" id="LAZR01045681">
    <property type="protein sequence ID" value="KKK98293.1"/>
    <property type="molecule type" value="Genomic_DNA"/>
</dbReference>
<evidence type="ECO:0000256" key="1">
    <source>
        <dbReference type="ARBA" id="ARBA00022723"/>
    </source>
</evidence>
<keyword evidence="3" id="KW-0812">Transmembrane</keyword>
<feature type="transmembrane region" description="Helical" evidence="3">
    <location>
        <begin position="20"/>
        <end position="42"/>
    </location>
</feature>
<dbReference type="GO" id="GO:0009055">
    <property type="term" value="F:electron transfer activity"/>
    <property type="evidence" value="ECO:0007669"/>
    <property type="project" value="InterPro"/>
</dbReference>
<dbReference type="InterPro" id="IPR000923">
    <property type="entry name" value="BlueCu_1"/>
</dbReference>
<accession>A0A0F8ZWN8</accession>
<proteinExistence type="predicted"/>
<dbReference type="Pfam" id="PF00127">
    <property type="entry name" value="Copper-bind"/>
    <property type="match status" value="1"/>
</dbReference>
<dbReference type="InterPro" id="IPR052721">
    <property type="entry name" value="ET_Amicyanin"/>
</dbReference>
<gene>
    <name evidence="5" type="ORF">LCGC14_2644200</name>
</gene>
<evidence type="ECO:0000256" key="2">
    <source>
        <dbReference type="ARBA" id="ARBA00023008"/>
    </source>
</evidence>
<dbReference type="PANTHER" id="PTHR36507">
    <property type="entry name" value="BLL1555 PROTEIN"/>
    <property type="match status" value="1"/>
</dbReference>
<feature type="domain" description="Blue (type 1) copper" evidence="4">
    <location>
        <begin position="70"/>
        <end position="147"/>
    </location>
</feature>
<keyword evidence="2" id="KW-0186">Copper</keyword>
<evidence type="ECO:0000256" key="3">
    <source>
        <dbReference type="SAM" id="Phobius"/>
    </source>
</evidence>
<sequence length="148" mass="15972">MSNDRPSRQQQRGTALPVLPLIAAVGLGLAFMGVMLGMMAWWGGDHMSMMRRGSSGADQTPVVSDAEQIMVEMSDFEFFPAKLTVNVGTEVTWVNRDSVPHNAVAGDAAFDTGTLNGGDRWSVVLDQPGTHAYVCTFHPGMEAMLTVR</sequence>
<dbReference type="CDD" id="cd13921">
    <property type="entry name" value="Amicyanin"/>
    <property type="match status" value="1"/>
</dbReference>
<dbReference type="InterPro" id="IPR008972">
    <property type="entry name" value="Cupredoxin"/>
</dbReference>